<gene>
    <name evidence="2" type="ordered locus">Bathy14g02740</name>
</gene>
<evidence type="ECO:0000313" key="3">
    <source>
        <dbReference type="Proteomes" id="UP000198341"/>
    </source>
</evidence>
<dbReference type="Proteomes" id="UP000198341">
    <property type="component" value="Chromosome 14"/>
</dbReference>
<name>K8EN88_9CHLO</name>
<dbReference type="GeneID" id="19011889"/>
<dbReference type="GO" id="GO:0006744">
    <property type="term" value="P:ubiquinone biosynthetic process"/>
    <property type="evidence" value="ECO:0007669"/>
    <property type="project" value="UniProtKB-KW"/>
</dbReference>
<reference evidence="2 3" key="1">
    <citation type="submission" date="2011-10" db="EMBL/GenBank/DDBJ databases">
        <authorList>
            <person name="Genoscope - CEA"/>
        </authorList>
    </citation>
    <scope>NUCLEOTIDE SEQUENCE [LARGE SCALE GENOMIC DNA]</scope>
    <source>
        <strain evidence="2 3">RCC 1105</strain>
    </source>
</reference>
<evidence type="ECO:0000313" key="2">
    <source>
        <dbReference type="EMBL" id="CCO19707.1"/>
    </source>
</evidence>
<evidence type="ECO:0008006" key="4">
    <source>
        <dbReference type="Google" id="ProtNLM"/>
    </source>
</evidence>
<dbReference type="STRING" id="41875.K8EN88"/>
<protein>
    <recommendedName>
        <fullName evidence="4">Ubiquinone biosynthesis protein COQ4 homolog, mitochondrial</fullName>
    </recommendedName>
</protein>
<dbReference type="PANTHER" id="PTHR12922">
    <property type="entry name" value="UBIQUINONE BIOSYNTHESIS PROTEIN"/>
    <property type="match status" value="1"/>
</dbReference>
<dbReference type="OrthoDB" id="4249at2759"/>
<dbReference type="AlphaFoldDB" id="K8EN88"/>
<dbReference type="PANTHER" id="PTHR12922:SF7">
    <property type="entry name" value="UBIQUINONE BIOSYNTHESIS PROTEIN COQ4 HOMOLOG, MITOCHONDRIAL"/>
    <property type="match status" value="1"/>
</dbReference>
<keyword evidence="3" id="KW-1185">Reference proteome</keyword>
<dbReference type="RefSeq" id="XP_007509250.1">
    <property type="nucleotide sequence ID" value="XM_007509188.1"/>
</dbReference>
<dbReference type="KEGG" id="bpg:Bathy14g02740"/>
<proteinExistence type="predicted"/>
<organism evidence="2 3">
    <name type="scientific">Bathycoccus prasinos</name>
    <dbReference type="NCBI Taxonomy" id="41875"/>
    <lineage>
        <taxon>Eukaryota</taxon>
        <taxon>Viridiplantae</taxon>
        <taxon>Chlorophyta</taxon>
        <taxon>Mamiellophyceae</taxon>
        <taxon>Mamiellales</taxon>
        <taxon>Bathycoccaceae</taxon>
        <taxon>Bathycoccus</taxon>
    </lineage>
</organism>
<evidence type="ECO:0000256" key="1">
    <source>
        <dbReference type="ARBA" id="ARBA00022688"/>
    </source>
</evidence>
<dbReference type="InterPro" id="IPR007715">
    <property type="entry name" value="Coq4"/>
</dbReference>
<accession>K8EN88</accession>
<dbReference type="EMBL" id="FO082265">
    <property type="protein sequence ID" value="CCO19707.1"/>
    <property type="molecule type" value="Genomic_DNA"/>
</dbReference>
<dbReference type="eggNOG" id="KOG3244">
    <property type="taxonomic scope" value="Eukaryota"/>
</dbReference>
<dbReference type="Pfam" id="PF05019">
    <property type="entry name" value="Coq4"/>
    <property type="match status" value="1"/>
</dbReference>
<sequence length="266" mass="30704">MQNRNLKYFPKLVSNYCSSREVQRQPASMMENYKLTMELANLSERRKEKITDNCIHLSFLQQNLVTLFSGCGAIVHPKRADFVANTNELLDRVNLKFLLFKMKAHPCGKELLLKRPRISQTILDEAWLCEGHTFGGAYAQFMGTRSFYPAERPTVRFIASSDLGYVALRMRESHDFWHVLFGCSTSVISELQLKLIEFRYTNSPSAGLSYFLAPVRLGLRDRRYFSNFSVSHAHVPIDANKLIFSTLEERLRVPLNSLRKELLVDI</sequence>
<keyword evidence="1" id="KW-0831">Ubiquinone biosynthesis</keyword>